<evidence type="ECO:0000313" key="14">
    <source>
        <dbReference type="Proteomes" id="UP000007303"/>
    </source>
</evidence>
<accession>H3CBN9</accession>
<dbReference type="Gene3D" id="3.40.50.2300">
    <property type="match status" value="1"/>
</dbReference>
<dbReference type="CDD" id="cd04658">
    <property type="entry name" value="Piwi_piwi-like_Euk"/>
    <property type="match status" value="1"/>
</dbReference>
<feature type="domain" description="Piwi" evidence="12">
    <location>
        <begin position="551"/>
        <end position="842"/>
    </location>
</feature>
<keyword evidence="7" id="KW-0943">RNA-mediated gene silencing</keyword>
<dbReference type="Ensembl" id="ENSTNIT00000005809.1">
    <property type="protein sequence ID" value="ENSTNIP00000005661.1"/>
    <property type="gene ID" value="ENSTNIG00000003089.1"/>
</dbReference>
<dbReference type="InterPro" id="IPR003165">
    <property type="entry name" value="Piwi"/>
</dbReference>
<reference evidence="14" key="1">
    <citation type="journal article" date="2004" name="Nature">
        <title>Genome duplication in the teleost fish Tetraodon nigroviridis reveals the early vertebrate proto-karyotype.</title>
        <authorList>
            <person name="Jaillon O."/>
            <person name="Aury J.-M."/>
            <person name="Brunet F."/>
            <person name="Petit J.-L."/>
            <person name="Stange-Thomann N."/>
            <person name="Mauceli E."/>
            <person name="Bouneau L."/>
            <person name="Fischer C."/>
            <person name="Ozouf-Costaz C."/>
            <person name="Bernot A."/>
            <person name="Nicaud S."/>
            <person name="Jaffe D."/>
            <person name="Fisher S."/>
            <person name="Lutfalla G."/>
            <person name="Dossat C."/>
            <person name="Segurens B."/>
            <person name="Dasilva C."/>
            <person name="Salanoubat M."/>
            <person name="Levy M."/>
            <person name="Boudet N."/>
            <person name="Castellano S."/>
            <person name="Anthouard V."/>
            <person name="Jubin C."/>
            <person name="Castelli V."/>
            <person name="Katinka M."/>
            <person name="Vacherie B."/>
            <person name="Biemont C."/>
            <person name="Skalli Z."/>
            <person name="Cattolico L."/>
            <person name="Poulain J."/>
            <person name="De Berardinis V."/>
            <person name="Cruaud C."/>
            <person name="Duprat S."/>
            <person name="Brottier P."/>
            <person name="Coutanceau J.-P."/>
            <person name="Gouzy J."/>
            <person name="Parra G."/>
            <person name="Lardier G."/>
            <person name="Chapple C."/>
            <person name="McKernan K.J."/>
            <person name="McEwan P."/>
            <person name="Bosak S."/>
            <person name="Kellis M."/>
            <person name="Volff J.-N."/>
            <person name="Guigo R."/>
            <person name="Zody M.C."/>
            <person name="Mesirov J."/>
            <person name="Lindblad-Toh K."/>
            <person name="Birren B."/>
            <person name="Nusbaum C."/>
            <person name="Kahn D."/>
            <person name="Robinson-Rechavi M."/>
            <person name="Laudet V."/>
            <person name="Schachter V."/>
            <person name="Quetier F."/>
            <person name="Saurin W."/>
            <person name="Scarpelli C."/>
            <person name="Wincker P."/>
            <person name="Lander E.S."/>
            <person name="Weissenbach J."/>
            <person name="Roest Crollius H."/>
        </authorList>
    </citation>
    <scope>NUCLEOTIDE SEQUENCE [LARGE SCALE GENOMIC DNA]</scope>
</reference>
<evidence type="ECO:0000256" key="8">
    <source>
        <dbReference type="ARBA" id="ARBA00023254"/>
    </source>
</evidence>
<dbReference type="HOGENOM" id="CLU_008813_0_0_1"/>
<dbReference type="GO" id="GO:0003723">
    <property type="term" value="F:RNA binding"/>
    <property type="evidence" value="ECO:0007669"/>
    <property type="project" value="UniProtKB-KW"/>
</dbReference>
<dbReference type="Pfam" id="PF23278">
    <property type="entry name" value="Piwi_N"/>
    <property type="match status" value="1"/>
</dbReference>
<reference evidence="13" key="3">
    <citation type="submission" date="2025-09" db="UniProtKB">
        <authorList>
            <consortium name="Ensembl"/>
        </authorList>
    </citation>
    <scope>IDENTIFICATION</scope>
</reference>
<dbReference type="GeneTree" id="ENSGT00950000183200"/>
<dbReference type="Gene3D" id="3.30.420.10">
    <property type="entry name" value="Ribonuclease H-like superfamily/Ribonuclease H"/>
    <property type="match status" value="1"/>
</dbReference>
<keyword evidence="14" id="KW-1185">Reference proteome</keyword>
<dbReference type="OMA" id="RRDFHDT"/>
<comment type="similarity">
    <text evidence="9">Belongs to the argonaute family. Piwi subfamily.</text>
</comment>
<dbReference type="PROSITE" id="PS50822">
    <property type="entry name" value="PIWI"/>
    <property type="match status" value="1"/>
</dbReference>
<dbReference type="InterPro" id="IPR036397">
    <property type="entry name" value="RNaseH_sf"/>
</dbReference>
<evidence type="ECO:0000313" key="13">
    <source>
        <dbReference type="Ensembl" id="ENSTNIP00000005661.1"/>
    </source>
</evidence>
<dbReference type="SUPFAM" id="SSF53098">
    <property type="entry name" value="Ribonuclease H-like"/>
    <property type="match status" value="1"/>
</dbReference>
<dbReference type="InParanoid" id="H3CBN9"/>
<proteinExistence type="inferred from homology"/>
<keyword evidence="3" id="KW-0963">Cytoplasm</keyword>
<protein>
    <submittedName>
        <fullName evidence="13">Piwi-like RNA-mediated gene silencing 1</fullName>
    </submittedName>
</protein>
<dbReference type="PANTHER" id="PTHR22891">
    <property type="entry name" value="EUKARYOTIC TRANSLATION INITIATION FACTOR 2C"/>
    <property type="match status" value="1"/>
</dbReference>
<dbReference type="FunFam" id="2.170.260.10:FF:000003">
    <property type="entry name" value="Piwi-like RNA-mediated gene silencing 2"/>
    <property type="match status" value="1"/>
</dbReference>
<dbReference type="FunCoup" id="H3CBN9">
    <property type="interactions" value="224"/>
</dbReference>
<dbReference type="GO" id="GO:0031047">
    <property type="term" value="P:regulatory ncRNA-mediated gene silencing"/>
    <property type="evidence" value="ECO:0007669"/>
    <property type="project" value="UniProtKB-KW"/>
</dbReference>
<dbReference type="AlphaFoldDB" id="H3CBN9"/>
<evidence type="ECO:0000256" key="1">
    <source>
        <dbReference type="ARBA" id="ARBA00004496"/>
    </source>
</evidence>
<dbReference type="GO" id="GO:0006417">
    <property type="term" value="P:regulation of translation"/>
    <property type="evidence" value="ECO:0007669"/>
    <property type="project" value="UniProtKB-KW"/>
</dbReference>
<dbReference type="Proteomes" id="UP000007303">
    <property type="component" value="Unassembled WGS sequence"/>
</dbReference>
<keyword evidence="6" id="KW-0694">RNA-binding</keyword>
<dbReference type="SMART" id="SM00950">
    <property type="entry name" value="Piwi"/>
    <property type="match status" value="1"/>
</dbReference>
<dbReference type="Gene3D" id="2.170.260.10">
    <property type="entry name" value="paz domain"/>
    <property type="match status" value="1"/>
</dbReference>
<feature type="compositionally biased region" description="Basic residues" evidence="10">
    <location>
        <begin position="1"/>
        <end position="13"/>
    </location>
</feature>
<dbReference type="GO" id="GO:0051321">
    <property type="term" value="P:meiotic cell cycle"/>
    <property type="evidence" value="ECO:0007669"/>
    <property type="project" value="UniProtKB-KW"/>
</dbReference>
<keyword evidence="4" id="KW-0221">Differentiation</keyword>
<organism evidence="13 14">
    <name type="scientific">Tetraodon nigroviridis</name>
    <name type="common">Spotted green pufferfish</name>
    <name type="synonym">Chelonodon nigroviridis</name>
    <dbReference type="NCBI Taxonomy" id="99883"/>
    <lineage>
        <taxon>Eukaryota</taxon>
        <taxon>Metazoa</taxon>
        <taxon>Chordata</taxon>
        <taxon>Craniata</taxon>
        <taxon>Vertebrata</taxon>
        <taxon>Euteleostomi</taxon>
        <taxon>Actinopterygii</taxon>
        <taxon>Neopterygii</taxon>
        <taxon>Teleostei</taxon>
        <taxon>Neoteleostei</taxon>
        <taxon>Acanthomorphata</taxon>
        <taxon>Eupercaria</taxon>
        <taxon>Tetraodontiformes</taxon>
        <taxon>Tetradontoidea</taxon>
        <taxon>Tetraodontidae</taxon>
        <taxon>Tetraodon</taxon>
    </lineage>
</organism>
<dbReference type="STRING" id="99883.ENSTNIP00000005661"/>
<reference evidence="13" key="2">
    <citation type="submission" date="2025-08" db="UniProtKB">
        <authorList>
            <consortium name="Ensembl"/>
        </authorList>
    </citation>
    <scope>IDENTIFICATION</scope>
</reference>
<evidence type="ECO:0000259" key="12">
    <source>
        <dbReference type="PROSITE" id="PS50822"/>
    </source>
</evidence>
<feature type="domain" description="PAZ" evidence="11">
    <location>
        <begin position="275"/>
        <end position="387"/>
    </location>
</feature>
<evidence type="ECO:0000256" key="5">
    <source>
        <dbReference type="ARBA" id="ARBA00022845"/>
    </source>
</evidence>
<dbReference type="Pfam" id="PF02170">
    <property type="entry name" value="PAZ"/>
    <property type="match status" value="1"/>
</dbReference>
<keyword evidence="8" id="KW-0469">Meiosis</keyword>
<dbReference type="InterPro" id="IPR036085">
    <property type="entry name" value="PAZ_dom_sf"/>
</dbReference>
<evidence type="ECO:0000256" key="10">
    <source>
        <dbReference type="SAM" id="MobiDB-lite"/>
    </source>
</evidence>
<feature type="region of interest" description="Disordered" evidence="10">
    <location>
        <begin position="1"/>
        <end position="59"/>
    </location>
</feature>
<dbReference type="CDD" id="cd02845">
    <property type="entry name" value="PAZ_piwi_like"/>
    <property type="match status" value="1"/>
</dbReference>
<evidence type="ECO:0000256" key="2">
    <source>
        <dbReference type="ARBA" id="ARBA00022473"/>
    </source>
</evidence>
<keyword evidence="5" id="KW-0810">Translation regulation</keyword>
<dbReference type="GO" id="GO:0030154">
    <property type="term" value="P:cell differentiation"/>
    <property type="evidence" value="ECO:0007669"/>
    <property type="project" value="UniProtKB-KW"/>
</dbReference>
<dbReference type="Pfam" id="PF02171">
    <property type="entry name" value="Piwi"/>
    <property type="match status" value="1"/>
</dbReference>
<feature type="compositionally biased region" description="Polar residues" evidence="10">
    <location>
        <begin position="23"/>
        <end position="33"/>
    </location>
</feature>
<sequence length="856" mass="97116">MTGRARARSRGRARGSQAAVPGASQTQKPSPVTSAPKESEAELVGRGRQKGIPGRLSEESGVEISMGFHQVTLGERGRRRWDFTDTGVNTRQAMEHVKESKTVGTSGAPISLTANFFQIVSRPQWVLYQYHVDYKPSIDSRRLRSALLFQHEVLGIARTFDGSLLFLPHRLHNKETVLHSKTHSGEEIQITVTLTNELPPTSPMCIQFYNIIFRRILKVLNLQQIGRNYYNPNDPLNIPQHRLTIWPGYTATILPYESAIMMCTDISHKVLRSETALDFMVNLKHQCGIERFHEICTKELVGLVVLTKYNNRTYRIDDIAWDHTPSNTFKRGAADISFKDYYRNQYGLEIADGNQVLLVSYVKRMGPSGGPAPGPAMLIPELCYLTGLTNRMRSDFSIMKDLSTHTKLMPEQREQRLNRFMANINRNADARGELEKWGLAFDRELLNVNGRLLPGEKIFQGSRSFNYDPMNADWNREMRGLSVTSAPHLDNWLLFYTCRIANDAQTLLQNLLKVSGPLGIRLQRPTMIEYEDRQDRLLRAIQQNVGPHTQMVVVILPTNRKDKYDSIKKYLCVDCPVPSQCVVAQTLSRPQTLLNVATKIALQMACKMGGELWSVEIPLKHLMVVGIDCYHDISAGKRSVGALVASMNQTMSRWFSRCVLQQKGQEIMDGLKRPFIDALKEYLKHNNCLPSRIIVYRDGVGDGQLQSVATFEVAQILESIKSLGQDYRPKLSVVVVKKRIATRFFARIGGKTVNPPPGTVIDTEVTRPEWYDFYIVSQAVRSGSVAPTHYNVIHDTSGLKPDHMRLAYKLCHMYYNWQGNIRVPAPCQYAHKLAFLVGQSIHKEPNLQLDNLLFYL</sequence>
<dbReference type="SMART" id="SM00949">
    <property type="entry name" value="PAZ"/>
    <property type="match status" value="1"/>
</dbReference>
<evidence type="ECO:0000256" key="9">
    <source>
        <dbReference type="ARBA" id="ARBA00038291"/>
    </source>
</evidence>
<dbReference type="FunFam" id="3.30.420.10:FF:000014">
    <property type="entry name" value="Piwi-like RNA-mediated gene silencing 1"/>
    <property type="match status" value="1"/>
</dbReference>
<dbReference type="SUPFAM" id="SSF101690">
    <property type="entry name" value="PAZ domain"/>
    <property type="match status" value="1"/>
</dbReference>
<dbReference type="PROSITE" id="PS50821">
    <property type="entry name" value="PAZ"/>
    <property type="match status" value="1"/>
</dbReference>
<dbReference type="InterPro" id="IPR012337">
    <property type="entry name" value="RNaseH-like_sf"/>
</dbReference>
<dbReference type="GO" id="GO:0043186">
    <property type="term" value="C:P granule"/>
    <property type="evidence" value="ECO:0007669"/>
    <property type="project" value="UniProtKB-ARBA"/>
</dbReference>
<comment type="subcellular location">
    <subcellularLocation>
        <location evidence="1">Cytoplasm</location>
    </subcellularLocation>
</comment>
<keyword evidence="2" id="KW-0217">Developmental protein</keyword>
<name>H3CBN9_TETNG</name>
<evidence type="ECO:0000256" key="6">
    <source>
        <dbReference type="ARBA" id="ARBA00022884"/>
    </source>
</evidence>
<evidence type="ECO:0000256" key="3">
    <source>
        <dbReference type="ARBA" id="ARBA00022490"/>
    </source>
</evidence>
<evidence type="ECO:0000256" key="7">
    <source>
        <dbReference type="ARBA" id="ARBA00023158"/>
    </source>
</evidence>
<evidence type="ECO:0000259" key="11">
    <source>
        <dbReference type="PROSITE" id="PS50821"/>
    </source>
</evidence>
<dbReference type="InterPro" id="IPR003100">
    <property type="entry name" value="PAZ_dom"/>
</dbReference>
<evidence type="ECO:0000256" key="4">
    <source>
        <dbReference type="ARBA" id="ARBA00022782"/>
    </source>
</evidence>